<sequence>MMNPTESALLGVSIAFPLLATISVGLRFKARKIKSSLQADDWVTLVALILCLALAANSITGVAIGVIGKSQQSLSIQEATALLKIIYGDSFIVFATLGVVKIGILIFYKSIFISKRFKTCANIMMLVVFLWWFSTFFALLFSVSPITAQWDVRSKNSEQNINFAAFLMTHASMDLFFDVTILLFPVPAITKLRMKRNRKISVIAILWLGFFCVVASSVRIWYFKEFLFEDFTYHADAFGPVVSNIFIWSRIEPCCSVVAACLPTFGPLFENGRTPESIVASFRSVLSIRSSNNSLSTNRAGKDSSEIAKKTDAENAEARAHWQSVHSSANTTVEHDSSGRLEPRDGEIIMEKTFSSQ</sequence>
<keyword evidence="3 7" id="KW-1133">Transmembrane helix</keyword>
<evidence type="ECO:0000256" key="6">
    <source>
        <dbReference type="SAM" id="MobiDB-lite"/>
    </source>
</evidence>
<feature type="compositionally biased region" description="Basic and acidic residues" evidence="6">
    <location>
        <begin position="300"/>
        <end position="320"/>
    </location>
</feature>
<keyword evidence="10" id="KW-1185">Reference proteome</keyword>
<feature type="transmembrane region" description="Helical" evidence="7">
    <location>
        <begin position="85"/>
        <end position="108"/>
    </location>
</feature>
<feature type="transmembrane region" description="Helical" evidence="7">
    <location>
        <begin position="120"/>
        <end position="143"/>
    </location>
</feature>
<evidence type="ECO:0000313" key="9">
    <source>
        <dbReference type="EMBL" id="CAG8948662.1"/>
    </source>
</evidence>
<evidence type="ECO:0000256" key="2">
    <source>
        <dbReference type="ARBA" id="ARBA00022692"/>
    </source>
</evidence>
<feature type="domain" description="Rhodopsin" evidence="8">
    <location>
        <begin position="26"/>
        <end position="270"/>
    </location>
</feature>
<comment type="subcellular location">
    <subcellularLocation>
        <location evidence="1">Membrane</location>
        <topology evidence="1">Multi-pass membrane protein</topology>
    </subcellularLocation>
</comment>
<dbReference type="PANTHER" id="PTHR33048">
    <property type="entry name" value="PTH11-LIKE INTEGRAL MEMBRANE PROTEIN (AFU_ORTHOLOGUE AFUA_5G11245)"/>
    <property type="match status" value="1"/>
</dbReference>
<feature type="transmembrane region" description="Helical" evidence="7">
    <location>
        <begin position="12"/>
        <end position="30"/>
    </location>
</feature>
<feature type="transmembrane region" description="Helical" evidence="7">
    <location>
        <begin position="163"/>
        <end position="188"/>
    </location>
</feature>
<evidence type="ECO:0000256" key="4">
    <source>
        <dbReference type="ARBA" id="ARBA00023136"/>
    </source>
</evidence>
<gene>
    <name evidence="9" type="ORF">HYFRA_00001782</name>
</gene>
<evidence type="ECO:0000256" key="3">
    <source>
        <dbReference type="ARBA" id="ARBA00022989"/>
    </source>
</evidence>
<reference evidence="9" key="1">
    <citation type="submission" date="2021-07" db="EMBL/GenBank/DDBJ databases">
        <authorList>
            <person name="Durling M."/>
        </authorList>
    </citation>
    <scope>NUCLEOTIDE SEQUENCE</scope>
</reference>
<feature type="transmembrane region" description="Helical" evidence="7">
    <location>
        <begin position="200"/>
        <end position="222"/>
    </location>
</feature>
<comment type="similarity">
    <text evidence="5">Belongs to the SAT4 family.</text>
</comment>
<dbReference type="PANTHER" id="PTHR33048:SF18">
    <property type="entry name" value="INTEGRAL MEMBRANE PROTEIN"/>
    <property type="match status" value="1"/>
</dbReference>
<dbReference type="GO" id="GO:0016020">
    <property type="term" value="C:membrane"/>
    <property type="evidence" value="ECO:0007669"/>
    <property type="project" value="UniProtKB-SubCell"/>
</dbReference>
<comment type="caution">
    <text evidence="9">The sequence shown here is derived from an EMBL/GenBank/DDBJ whole genome shotgun (WGS) entry which is preliminary data.</text>
</comment>
<organism evidence="9 10">
    <name type="scientific">Hymenoscyphus fraxineus</name>
    <dbReference type="NCBI Taxonomy" id="746836"/>
    <lineage>
        <taxon>Eukaryota</taxon>
        <taxon>Fungi</taxon>
        <taxon>Dikarya</taxon>
        <taxon>Ascomycota</taxon>
        <taxon>Pezizomycotina</taxon>
        <taxon>Leotiomycetes</taxon>
        <taxon>Helotiales</taxon>
        <taxon>Helotiaceae</taxon>
        <taxon>Hymenoscyphus</taxon>
    </lineage>
</organism>
<dbReference type="InterPro" id="IPR052337">
    <property type="entry name" value="SAT4-like"/>
</dbReference>
<evidence type="ECO:0000256" key="7">
    <source>
        <dbReference type="SAM" id="Phobius"/>
    </source>
</evidence>
<keyword evidence="2 7" id="KW-0812">Transmembrane</keyword>
<feature type="compositionally biased region" description="Basic and acidic residues" evidence="6">
    <location>
        <begin position="333"/>
        <end position="350"/>
    </location>
</feature>
<dbReference type="Proteomes" id="UP000696280">
    <property type="component" value="Unassembled WGS sequence"/>
</dbReference>
<proteinExistence type="inferred from homology"/>
<feature type="transmembrane region" description="Helical" evidence="7">
    <location>
        <begin position="42"/>
        <end position="65"/>
    </location>
</feature>
<dbReference type="InterPro" id="IPR049326">
    <property type="entry name" value="Rhodopsin_dom_fungi"/>
</dbReference>
<evidence type="ECO:0000259" key="8">
    <source>
        <dbReference type="Pfam" id="PF20684"/>
    </source>
</evidence>
<feature type="region of interest" description="Disordered" evidence="6">
    <location>
        <begin position="293"/>
        <end position="357"/>
    </location>
</feature>
<dbReference type="AlphaFoldDB" id="A0A9N9KMG7"/>
<dbReference type="Pfam" id="PF20684">
    <property type="entry name" value="Fung_rhodopsin"/>
    <property type="match status" value="1"/>
</dbReference>
<dbReference type="OrthoDB" id="5398388at2759"/>
<name>A0A9N9KMG7_9HELO</name>
<evidence type="ECO:0000313" key="10">
    <source>
        <dbReference type="Proteomes" id="UP000696280"/>
    </source>
</evidence>
<keyword evidence="4 7" id="KW-0472">Membrane</keyword>
<evidence type="ECO:0000256" key="1">
    <source>
        <dbReference type="ARBA" id="ARBA00004141"/>
    </source>
</evidence>
<protein>
    <recommendedName>
        <fullName evidence="8">Rhodopsin domain-containing protein</fullName>
    </recommendedName>
</protein>
<dbReference type="EMBL" id="CAJVRL010000001">
    <property type="protein sequence ID" value="CAG8948662.1"/>
    <property type="molecule type" value="Genomic_DNA"/>
</dbReference>
<accession>A0A9N9KMG7</accession>
<evidence type="ECO:0000256" key="5">
    <source>
        <dbReference type="ARBA" id="ARBA00038359"/>
    </source>
</evidence>